<sequence length="168" mass="19012">MRKESQEDGLSEFQFVVIDIRKRLDAPASAMLQSLNALTGNSISIIDDISTVNFDEPPRKTAFLFVSSEFDATMGSELEHTEAVFVLEDDIGKVDYEHRFDNGDDLIYQLADEIYRCYQQEAEQYLISGDVKTAEIKRKVSNKIHEELDKAYNSALKSDSTITKSIDA</sequence>
<dbReference type="Proteomes" id="UP000663877">
    <property type="component" value="Unassembled WGS sequence"/>
</dbReference>
<evidence type="ECO:0000313" key="2">
    <source>
        <dbReference type="EMBL" id="CAF1178667.1"/>
    </source>
</evidence>
<dbReference type="Proteomes" id="UP000663832">
    <property type="component" value="Unassembled WGS sequence"/>
</dbReference>
<evidence type="ECO:0000313" key="3">
    <source>
        <dbReference type="Proteomes" id="UP000663832"/>
    </source>
</evidence>
<evidence type="ECO:0000313" key="4">
    <source>
        <dbReference type="Proteomes" id="UP000663877"/>
    </source>
</evidence>
<comment type="caution">
    <text evidence="1">The sequence shown here is derived from an EMBL/GenBank/DDBJ whole genome shotgun (WGS) entry which is preliminary data.</text>
</comment>
<dbReference type="EMBL" id="CAJNOM010000173">
    <property type="protein sequence ID" value="CAF1178667.1"/>
    <property type="molecule type" value="Genomic_DNA"/>
</dbReference>
<reference evidence="1" key="1">
    <citation type="submission" date="2021-02" db="EMBL/GenBank/DDBJ databases">
        <authorList>
            <person name="Nowell W R."/>
        </authorList>
    </citation>
    <scope>NUCLEOTIDE SEQUENCE</scope>
</reference>
<proteinExistence type="predicted"/>
<dbReference type="OrthoDB" id="9987559at2759"/>
<dbReference type="EMBL" id="CAJNOI010000092">
    <property type="protein sequence ID" value="CAF1043729.1"/>
    <property type="molecule type" value="Genomic_DNA"/>
</dbReference>
<organism evidence="1 4">
    <name type="scientific">Adineta steineri</name>
    <dbReference type="NCBI Taxonomy" id="433720"/>
    <lineage>
        <taxon>Eukaryota</taxon>
        <taxon>Metazoa</taxon>
        <taxon>Spiralia</taxon>
        <taxon>Gnathifera</taxon>
        <taxon>Rotifera</taxon>
        <taxon>Eurotatoria</taxon>
        <taxon>Bdelloidea</taxon>
        <taxon>Adinetida</taxon>
        <taxon>Adinetidae</taxon>
        <taxon>Adineta</taxon>
    </lineage>
</organism>
<keyword evidence="3" id="KW-1185">Reference proteome</keyword>
<evidence type="ECO:0000313" key="1">
    <source>
        <dbReference type="EMBL" id="CAF1043729.1"/>
    </source>
</evidence>
<protein>
    <submittedName>
        <fullName evidence="1">Uncharacterized protein</fullName>
    </submittedName>
</protein>
<dbReference type="AlphaFoldDB" id="A0A814JYK4"/>
<accession>A0A814JYK4</accession>
<gene>
    <name evidence="1" type="ORF">BJG266_LOCUS18216</name>
    <name evidence="2" type="ORF">QVE165_LOCUS24549</name>
</gene>
<name>A0A814JYK4_9BILA</name>